<proteinExistence type="predicted"/>
<evidence type="ECO:0000256" key="5">
    <source>
        <dbReference type="ARBA" id="ARBA00023014"/>
    </source>
</evidence>
<reference evidence="9" key="2">
    <citation type="journal article" date="2016" name="Sci. Rep.">
        <title>Dictyocaulus viviparus genome, variome and transcriptome elucidate lungworm biology and support future intervention.</title>
        <authorList>
            <person name="McNulty S.N."/>
            <person name="Strube C."/>
            <person name="Rosa B.A."/>
            <person name="Martin J.C."/>
            <person name="Tyagi R."/>
            <person name="Choi Y.J."/>
            <person name="Wang Q."/>
            <person name="Hallsworth Pepin K."/>
            <person name="Zhang X."/>
            <person name="Ozersky P."/>
            <person name="Wilson R.K."/>
            <person name="Sternberg P.W."/>
            <person name="Gasser R.B."/>
            <person name="Mitreva M."/>
        </authorList>
    </citation>
    <scope>NUCLEOTIDE SEQUENCE [LARGE SCALE GENOMIC DNA]</scope>
    <source>
        <strain evidence="9">HannoverDv2000</strain>
    </source>
</reference>
<evidence type="ECO:0000256" key="4">
    <source>
        <dbReference type="ARBA" id="ARBA00023004"/>
    </source>
</evidence>
<comment type="function">
    <text evidence="7">Mitochondrial ribosome (mitoribosome) assembly factor. Binds at the interface of the head and body domains of the mitochondrial small ribosomal subunit (mt-SSU), occluding the mRNA channel and preventing compaction of the head domain towards the body. Probable inactive methyltransferase: retains the characteristic folding and ability to bind S-adenosyl-L-methionine, but it probably lost its methyltransferase activity.</text>
</comment>
<dbReference type="PANTHER" id="PTHR13184">
    <property type="entry name" value="37S RIBOSOMAL PROTEIN S22"/>
    <property type="match status" value="1"/>
</dbReference>
<organism evidence="8 9">
    <name type="scientific">Dictyocaulus viviparus</name>
    <name type="common">Bovine lungworm</name>
    <dbReference type="NCBI Taxonomy" id="29172"/>
    <lineage>
        <taxon>Eukaryota</taxon>
        <taxon>Metazoa</taxon>
        <taxon>Ecdysozoa</taxon>
        <taxon>Nematoda</taxon>
        <taxon>Chromadorea</taxon>
        <taxon>Rhabditida</taxon>
        <taxon>Rhabditina</taxon>
        <taxon>Rhabditomorpha</taxon>
        <taxon>Strongyloidea</taxon>
        <taxon>Metastrongylidae</taxon>
        <taxon>Dictyocaulus</taxon>
    </lineage>
</organism>
<evidence type="ECO:0000313" key="9">
    <source>
        <dbReference type="Proteomes" id="UP000053766"/>
    </source>
</evidence>
<evidence type="ECO:0000313" key="8">
    <source>
        <dbReference type="EMBL" id="KJH45271.1"/>
    </source>
</evidence>
<dbReference type="GO" id="GO:0003735">
    <property type="term" value="F:structural constituent of ribosome"/>
    <property type="evidence" value="ECO:0007669"/>
    <property type="project" value="TreeGrafter"/>
</dbReference>
<dbReference type="InterPro" id="IPR015324">
    <property type="entry name" value="Ribosomal_Rsm22-like"/>
</dbReference>
<dbReference type="EMBL" id="KN716417">
    <property type="protein sequence ID" value="KJH45271.1"/>
    <property type="molecule type" value="Genomic_DNA"/>
</dbReference>
<keyword evidence="3" id="KW-0809">Transit peptide</keyword>
<dbReference type="GO" id="GO:0006412">
    <property type="term" value="P:translation"/>
    <property type="evidence" value="ECO:0007669"/>
    <property type="project" value="InterPro"/>
</dbReference>
<evidence type="ECO:0000256" key="1">
    <source>
        <dbReference type="ARBA" id="ARBA00004173"/>
    </source>
</evidence>
<keyword evidence="6" id="KW-0496">Mitochondrion</keyword>
<dbReference type="GO" id="GO:0008168">
    <property type="term" value="F:methyltransferase activity"/>
    <property type="evidence" value="ECO:0007669"/>
    <property type="project" value="InterPro"/>
</dbReference>
<accession>A0A0D8XSC8</accession>
<dbReference type="OrthoDB" id="421327at2759"/>
<evidence type="ECO:0000256" key="6">
    <source>
        <dbReference type="ARBA" id="ARBA00023128"/>
    </source>
</evidence>
<gene>
    <name evidence="8" type="ORF">DICVIV_08687</name>
</gene>
<sequence>MVDLSIAMTNFAIDIMRVGNSDLVHHNVHFRRHLTSSLQTKYDLVIAHRVLCEIGSKESRLELVASLWRRTKRFLILIDSGLYDAFEALMDARDFLLLSGTQLHLEDTISLLEKHNLMTDEIWAILHDKSISDFERYAIISEQVPDEVTLPTALPSAKIYAPCPHDLGCPKLTTNSQCVFPVRWRVIRADGRRSTREISGTETGNFTFVILEKCLRRPEETLARILRGGIGVVDEFALLKAFNIFSCIP</sequence>
<dbReference type="GO" id="GO:0051536">
    <property type="term" value="F:iron-sulfur cluster binding"/>
    <property type="evidence" value="ECO:0007669"/>
    <property type="project" value="UniProtKB-KW"/>
</dbReference>
<dbReference type="AlphaFoldDB" id="A0A0D8XSC8"/>
<dbReference type="GO" id="GO:0005763">
    <property type="term" value="C:mitochondrial small ribosomal subunit"/>
    <property type="evidence" value="ECO:0007669"/>
    <property type="project" value="TreeGrafter"/>
</dbReference>
<keyword evidence="2" id="KW-0479">Metal-binding</keyword>
<dbReference type="Pfam" id="PF09243">
    <property type="entry name" value="Rsm22"/>
    <property type="match status" value="2"/>
</dbReference>
<keyword evidence="4" id="KW-0408">Iron</keyword>
<reference evidence="8 9" key="1">
    <citation type="submission" date="2013-11" db="EMBL/GenBank/DDBJ databases">
        <title>Draft genome of the bovine lungworm Dictyocaulus viviparus.</title>
        <authorList>
            <person name="Mitreva M."/>
        </authorList>
    </citation>
    <scope>NUCLEOTIDE SEQUENCE [LARGE SCALE GENOMIC DNA]</scope>
    <source>
        <strain evidence="8 9">HannoverDv2000</strain>
    </source>
</reference>
<dbReference type="Proteomes" id="UP000053766">
    <property type="component" value="Unassembled WGS sequence"/>
</dbReference>
<dbReference type="InterPro" id="IPR052571">
    <property type="entry name" value="Mt_RNA_Methyltransferase"/>
</dbReference>
<dbReference type="PANTHER" id="PTHR13184:SF5">
    <property type="entry name" value="METHYLTRANSFERASE-LIKE PROTEIN 17, MITOCHONDRIAL"/>
    <property type="match status" value="1"/>
</dbReference>
<keyword evidence="5" id="KW-0411">Iron-sulfur</keyword>
<evidence type="ECO:0000256" key="3">
    <source>
        <dbReference type="ARBA" id="ARBA00022946"/>
    </source>
</evidence>
<name>A0A0D8XSC8_DICVI</name>
<dbReference type="GO" id="GO:0046872">
    <property type="term" value="F:metal ion binding"/>
    <property type="evidence" value="ECO:0007669"/>
    <property type="project" value="UniProtKB-KW"/>
</dbReference>
<keyword evidence="9" id="KW-1185">Reference proteome</keyword>
<dbReference type="STRING" id="29172.A0A0D8XSC8"/>
<protein>
    <submittedName>
        <fullName evidence="8">Uncharacterized protein</fullName>
    </submittedName>
</protein>
<comment type="subcellular location">
    <subcellularLocation>
        <location evidence="1">Mitochondrion</location>
    </subcellularLocation>
</comment>
<evidence type="ECO:0000256" key="7">
    <source>
        <dbReference type="ARBA" id="ARBA00045681"/>
    </source>
</evidence>
<evidence type="ECO:0000256" key="2">
    <source>
        <dbReference type="ARBA" id="ARBA00022723"/>
    </source>
</evidence>